<evidence type="ECO:0000256" key="1">
    <source>
        <dbReference type="ARBA" id="ARBA00023117"/>
    </source>
</evidence>
<dbReference type="CDD" id="cd04369">
    <property type="entry name" value="Bromodomain"/>
    <property type="match status" value="1"/>
</dbReference>
<evidence type="ECO:0000313" key="6">
    <source>
        <dbReference type="Proteomes" id="UP001279734"/>
    </source>
</evidence>
<dbReference type="PANTHER" id="PTHR37888:SF4">
    <property type="entry name" value="OS07G0565300 PROTEIN"/>
    <property type="match status" value="1"/>
</dbReference>
<feature type="region of interest" description="Disordered" evidence="3">
    <location>
        <begin position="329"/>
        <end position="365"/>
    </location>
</feature>
<dbReference type="InterPro" id="IPR001487">
    <property type="entry name" value="Bromodomain"/>
</dbReference>
<dbReference type="PROSITE" id="PS50014">
    <property type="entry name" value="BROMODOMAIN_2"/>
    <property type="match status" value="1"/>
</dbReference>
<name>A0AAD3SY04_NEPGR</name>
<dbReference type="Proteomes" id="UP001279734">
    <property type="component" value="Unassembled WGS sequence"/>
</dbReference>
<proteinExistence type="predicted"/>
<dbReference type="Gene3D" id="1.20.920.10">
    <property type="entry name" value="Bromodomain-like"/>
    <property type="match status" value="1"/>
</dbReference>
<evidence type="ECO:0000256" key="3">
    <source>
        <dbReference type="SAM" id="MobiDB-lite"/>
    </source>
</evidence>
<dbReference type="AlphaFoldDB" id="A0AAD3SY04"/>
<feature type="domain" description="Bromo" evidence="4">
    <location>
        <begin position="189"/>
        <end position="259"/>
    </location>
</feature>
<sequence>MFEELRKRRVAKLKRALEKSEDSIGTLEMKLESLKAGKRDCSYADYSSSCTECNVQFSKSQGHEFSCQDTSKDGLSAGSFTWSPQYQATGEASSEHAETRPVFLLLRGENSTGIKRKRGPRKRREFSKGVKEGSMGENFLFSSCNFGVPTTLDCDEIMRFSGENDPEQCTNKEKEEDDEDLRGILDSFMKNEHVSMFRRRLESQKRAKYKKIIHQHMDLEMVRSRIARRSITSAQELFCDLLLIANNALIFYAKGTREHQSATLLRDLVARRLQQPYKPSGNAAAATLFLNSVIQKLVPSKPRSARPRSSRFPSKIINTKIDIPVSPNIGKVPGSTIDSPPSIDSLPQTKRHRGPRAGKVGWVNGGSAGCRAGARMAA</sequence>
<reference evidence="5" key="1">
    <citation type="submission" date="2023-05" db="EMBL/GenBank/DDBJ databases">
        <title>Nepenthes gracilis genome sequencing.</title>
        <authorList>
            <person name="Fukushima K."/>
        </authorList>
    </citation>
    <scope>NUCLEOTIDE SEQUENCE</scope>
    <source>
        <strain evidence="5">SING2019-196</strain>
    </source>
</reference>
<comment type="caution">
    <text evidence="5">The sequence shown here is derived from an EMBL/GenBank/DDBJ whole genome shotgun (WGS) entry which is preliminary data.</text>
</comment>
<protein>
    <recommendedName>
        <fullName evidence="4">Bromo domain-containing protein</fullName>
    </recommendedName>
</protein>
<dbReference type="PANTHER" id="PTHR37888">
    <property type="entry name" value="DNA-BINDING BROMODOMAIN-CONTAINING PROTEIN"/>
    <property type="match status" value="1"/>
</dbReference>
<dbReference type="Pfam" id="PF00439">
    <property type="entry name" value="Bromodomain"/>
    <property type="match status" value="1"/>
</dbReference>
<dbReference type="EMBL" id="BSYO01000020">
    <property type="protein sequence ID" value="GMH19508.1"/>
    <property type="molecule type" value="Genomic_DNA"/>
</dbReference>
<organism evidence="5 6">
    <name type="scientific">Nepenthes gracilis</name>
    <name type="common">Slender pitcher plant</name>
    <dbReference type="NCBI Taxonomy" id="150966"/>
    <lineage>
        <taxon>Eukaryota</taxon>
        <taxon>Viridiplantae</taxon>
        <taxon>Streptophyta</taxon>
        <taxon>Embryophyta</taxon>
        <taxon>Tracheophyta</taxon>
        <taxon>Spermatophyta</taxon>
        <taxon>Magnoliopsida</taxon>
        <taxon>eudicotyledons</taxon>
        <taxon>Gunneridae</taxon>
        <taxon>Pentapetalae</taxon>
        <taxon>Caryophyllales</taxon>
        <taxon>Nepenthaceae</taxon>
        <taxon>Nepenthes</taxon>
    </lineage>
</organism>
<evidence type="ECO:0000313" key="5">
    <source>
        <dbReference type="EMBL" id="GMH19508.1"/>
    </source>
</evidence>
<dbReference type="SMART" id="SM00297">
    <property type="entry name" value="BROMO"/>
    <property type="match status" value="1"/>
</dbReference>
<accession>A0AAD3SY04</accession>
<dbReference type="InterPro" id="IPR036427">
    <property type="entry name" value="Bromodomain-like_sf"/>
</dbReference>
<evidence type="ECO:0000259" key="4">
    <source>
        <dbReference type="PROSITE" id="PS50014"/>
    </source>
</evidence>
<keyword evidence="6" id="KW-1185">Reference proteome</keyword>
<evidence type="ECO:0000256" key="2">
    <source>
        <dbReference type="PROSITE-ProRule" id="PRU00035"/>
    </source>
</evidence>
<keyword evidence="1 2" id="KW-0103">Bromodomain</keyword>
<gene>
    <name evidence="5" type="ORF">Nepgr_021349</name>
</gene>
<dbReference type="SUPFAM" id="SSF47370">
    <property type="entry name" value="Bromodomain"/>
    <property type="match status" value="1"/>
</dbReference>